<keyword evidence="5" id="KW-1185">Reference proteome</keyword>
<evidence type="ECO:0000256" key="2">
    <source>
        <dbReference type="SAM" id="SignalP"/>
    </source>
</evidence>
<dbReference type="SUPFAM" id="SSF53850">
    <property type="entry name" value="Periplasmic binding protein-like II"/>
    <property type="match status" value="1"/>
</dbReference>
<dbReference type="Proteomes" id="UP001597542">
    <property type="component" value="Unassembled WGS sequence"/>
</dbReference>
<dbReference type="Pfam" id="PF12849">
    <property type="entry name" value="PBP_like_2"/>
    <property type="match status" value="1"/>
</dbReference>
<evidence type="ECO:0000313" key="5">
    <source>
        <dbReference type="Proteomes" id="UP001597542"/>
    </source>
</evidence>
<dbReference type="EMBL" id="JBHUKQ010000019">
    <property type="protein sequence ID" value="MFD2486119.1"/>
    <property type="molecule type" value="Genomic_DNA"/>
</dbReference>
<reference evidence="5" key="1">
    <citation type="journal article" date="2019" name="Int. J. Syst. Evol. Microbiol.">
        <title>The Global Catalogue of Microorganisms (GCM) 10K type strain sequencing project: providing services to taxonomists for standard genome sequencing and annotation.</title>
        <authorList>
            <consortium name="The Broad Institute Genomics Platform"/>
            <consortium name="The Broad Institute Genome Sequencing Center for Infectious Disease"/>
            <person name="Wu L."/>
            <person name="Ma J."/>
        </authorList>
    </citation>
    <scope>NUCLEOTIDE SEQUENCE [LARGE SCALE GENOMIC DNA]</scope>
    <source>
        <strain evidence="5">CGMCC 4.7638</strain>
    </source>
</reference>
<evidence type="ECO:0000313" key="4">
    <source>
        <dbReference type="EMBL" id="MFD2486119.1"/>
    </source>
</evidence>
<organism evidence="4 5">
    <name type="scientific">Amycolatopsis albidoflavus</name>
    <dbReference type="NCBI Taxonomy" id="102226"/>
    <lineage>
        <taxon>Bacteria</taxon>
        <taxon>Bacillati</taxon>
        <taxon>Actinomycetota</taxon>
        <taxon>Actinomycetes</taxon>
        <taxon>Pseudonocardiales</taxon>
        <taxon>Pseudonocardiaceae</taxon>
        <taxon>Amycolatopsis</taxon>
    </lineage>
</organism>
<protein>
    <submittedName>
        <fullName evidence="4">Substrate-binding domain-containing protein</fullName>
    </submittedName>
</protein>
<name>A0ABW5IA97_9PSEU</name>
<keyword evidence="1 2" id="KW-0732">Signal</keyword>
<dbReference type="RefSeq" id="WP_344285126.1">
    <property type="nucleotide sequence ID" value="NZ_BAAAHV010000022.1"/>
</dbReference>
<dbReference type="PANTHER" id="PTHR30570:SF1">
    <property type="entry name" value="PHOSPHATE-BINDING PROTEIN PSTS"/>
    <property type="match status" value="1"/>
</dbReference>
<sequence>MKRTRTAQFSAIAAAAAATGLVFPGVAGAVPGPNTLPEVVTAVGASTTYEVTGAIFAAANSSPANTDPDTYVNVPPVLVPGQVFPVPGDVFDPGTAYSSTNPPPNGAIAGSSALAGSATAGSGSIEVVRSDSPRALSDPSTFEFYGFARDAVSWAASSAGAGTGVTLTLDQLRGIYSGAITNWNQVGGTDAPIAVYLPQIGSGTLSFFMNTVLGFDPTTKPVTIKRFQENDATTIPAADRPGAIALYSVAQWVSQGNGVVSDKRAGFFEGTLTSAGSDTAPVSGSAPNYAPAYSDGFLGSSFVYHVIDTRSPSHDAALNVVGFDPNGPSPLCNGSYASVLAQYGFKPLPANSAGVTCVRS</sequence>
<accession>A0ABW5IA97</accession>
<evidence type="ECO:0000256" key="1">
    <source>
        <dbReference type="ARBA" id="ARBA00022729"/>
    </source>
</evidence>
<dbReference type="InterPro" id="IPR050811">
    <property type="entry name" value="Phosphate_ABC_transporter"/>
</dbReference>
<proteinExistence type="predicted"/>
<evidence type="ECO:0000259" key="3">
    <source>
        <dbReference type="Pfam" id="PF12849"/>
    </source>
</evidence>
<feature type="signal peptide" evidence="2">
    <location>
        <begin position="1"/>
        <end position="29"/>
    </location>
</feature>
<dbReference type="PANTHER" id="PTHR30570">
    <property type="entry name" value="PERIPLASMIC PHOSPHATE BINDING COMPONENT OF PHOSPHATE ABC TRANSPORTER"/>
    <property type="match status" value="1"/>
</dbReference>
<dbReference type="Gene3D" id="3.40.190.10">
    <property type="entry name" value="Periplasmic binding protein-like II"/>
    <property type="match status" value="1"/>
</dbReference>
<feature type="chain" id="PRO_5046912730" evidence="2">
    <location>
        <begin position="30"/>
        <end position="360"/>
    </location>
</feature>
<gene>
    <name evidence="4" type="ORF">ACFSUT_38000</name>
</gene>
<dbReference type="InterPro" id="IPR024370">
    <property type="entry name" value="PBP_domain"/>
</dbReference>
<feature type="domain" description="PBP" evidence="3">
    <location>
        <begin position="123"/>
        <end position="308"/>
    </location>
</feature>
<comment type="caution">
    <text evidence="4">The sequence shown here is derived from an EMBL/GenBank/DDBJ whole genome shotgun (WGS) entry which is preliminary data.</text>
</comment>